<comment type="subcellular location">
    <subcellularLocation>
        <location evidence="1">Membrane</location>
        <topology evidence="1">Multi-pass membrane protein</topology>
    </subcellularLocation>
</comment>
<name>A0A915LJU0_MELJA</name>
<organism evidence="6 7">
    <name type="scientific">Meloidogyne javanica</name>
    <name type="common">Root-knot nematode worm</name>
    <dbReference type="NCBI Taxonomy" id="6303"/>
    <lineage>
        <taxon>Eukaryota</taxon>
        <taxon>Metazoa</taxon>
        <taxon>Ecdysozoa</taxon>
        <taxon>Nematoda</taxon>
        <taxon>Chromadorea</taxon>
        <taxon>Rhabditida</taxon>
        <taxon>Tylenchina</taxon>
        <taxon>Tylenchomorpha</taxon>
        <taxon>Tylenchoidea</taxon>
        <taxon>Meloidogynidae</taxon>
        <taxon>Meloidogyninae</taxon>
        <taxon>Meloidogyne</taxon>
        <taxon>Meloidogyne incognita group</taxon>
    </lineage>
</organism>
<dbReference type="Proteomes" id="UP000887561">
    <property type="component" value="Unplaced"/>
</dbReference>
<keyword evidence="2 5" id="KW-0812">Transmembrane</keyword>
<evidence type="ECO:0000313" key="7">
    <source>
        <dbReference type="WBParaSite" id="scaffold11752_cov147.g15853"/>
    </source>
</evidence>
<dbReference type="PANTHER" id="PTHR11827:SF73">
    <property type="entry name" value="KAZACHOC, ISOFORM G"/>
    <property type="match status" value="1"/>
</dbReference>
<evidence type="ECO:0000256" key="3">
    <source>
        <dbReference type="ARBA" id="ARBA00022989"/>
    </source>
</evidence>
<evidence type="ECO:0000256" key="4">
    <source>
        <dbReference type="ARBA" id="ARBA00023136"/>
    </source>
</evidence>
<evidence type="ECO:0000256" key="2">
    <source>
        <dbReference type="ARBA" id="ARBA00022692"/>
    </source>
</evidence>
<dbReference type="GO" id="GO:0005886">
    <property type="term" value="C:plasma membrane"/>
    <property type="evidence" value="ECO:0007669"/>
    <property type="project" value="TreeGrafter"/>
</dbReference>
<dbReference type="AlphaFoldDB" id="A0A915LJU0"/>
<sequence length="74" mass="7669">MAGSNRSGNLRDASKSIPVGTLGAQLTTSIVYLTGAVLIGSSVAEMFIRDKFGQSAMGKLVIAELAIPHPLLIL</sequence>
<protein>
    <submittedName>
        <fullName evidence="7">Uncharacterized protein</fullName>
    </submittedName>
</protein>
<reference evidence="7" key="1">
    <citation type="submission" date="2022-11" db="UniProtKB">
        <authorList>
            <consortium name="WormBaseParasite"/>
        </authorList>
    </citation>
    <scope>IDENTIFICATION</scope>
</reference>
<dbReference type="GO" id="GO:0055075">
    <property type="term" value="P:potassium ion homeostasis"/>
    <property type="evidence" value="ECO:0007669"/>
    <property type="project" value="TreeGrafter"/>
</dbReference>
<dbReference type="GO" id="GO:0007268">
    <property type="term" value="P:chemical synaptic transmission"/>
    <property type="evidence" value="ECO:0007669"/>
    <property type="project" value="TreeGrafter"/>
</dbReference>
<evidence type="ECO:0000256" key="5">
    <source>
        <dbReference type="SAM" id="Phobius"/>
    </source>
</evidence>
<dbReference type="GO" id="GO:0006884">
    <property type="term" value="P:cell volume homeostasis"/>
    <property type="evidence" value="ECO:0007669"/>
    <property type="project" value="TreeGrafter"/>
</dbReference>
<dbReference type="WBParaSite" id="scaffold11752_cov147.g15853">
    <property type="protein sequence ID" value="scaffold11752_cov147.g15853"/>
    <property type="gene ID" value="scaffold11752_cov147.g15853"/>
</dbReference>
<keyword evidence="4 5" id="KW-0472">Membrane</keyword>
<dbReference type="GO" id="GO:1990573">
    <property type="term" value="P:potassium ion import across plasma membrane"/>
    <property type="evidence" value="ECO:0007669"/>
    <property type="project" value="TreeGrafter"/>
</dbReference>
<dbReference type="PANTHER" id="PTHR11827">
    <property type="entry name" value="SOLUTE CARRIER FAMILY 12, CATION COTRANSPORTERS"/>
    <property type="match status" value="1"/>
</dbReference>
<keyword evidence="6" id="KW-1185">Reference proteome</keyword>
<keyword evidence="3 5" id="KW-1133">Transmembrane helix</keyword>
<dbReference type="GO" id="GO:0015379">
    <property type="term" value="F:potassium:chloride symporter activity"/>
    <property type="evidence" value="ECO:0007669"/>
    <property type="project" value="TreeGrafter"/>
</dbReference>
<dbReference type="GO" id="GO:0055064">
    <property type="term" value="P:chloride ion homeostasis"/>
    <property type="evidence" value="ECO:0007669"/>
    <property type="project" value="TreeGrafter"/>
</dbReference>
<proteinExistence type="predicted"/>
<dbReference type="InterPro" id="IPR004842">
    <property type="entry name" value="SLC12A_fam"/>
</dbReference>
<dbReference type="GO" id="GO:0045202">
    <property type="term" value="C:synapse"/>
    <property type="evidence" value="ECO:0007669"/>
    <property type="project" value="GOC"/>
</dbReference>
<accession>A0A915LJU0</accession>
<evidence type="ECO:0000256" key="1">
    <source>
        <dbReference type="ARBA" id="ARBA00004141"/>
    </source>
</evidence>
<feature type="transmembrane region" description="Helical" evidence="5">
    <location>
        <begin position="30"/>
        <end position="48"/>
    </location>
</feature>
<evidence type="ECO:0000313" key="6">
    <source>
        <dbReference type="Proteomes" id="UP000887561"/>
    </source>
</evidence>